<dbReference type="Pfam" id="PF10149">
    <property type="entry name" value="TM231"/>
    <property type="match status" value="1"/>
</dbReference>
<evidence type="ECO:0000256" key="4">
    <source>
        <dbReference type="ARBA" id="ARBA00022475"/>
    </source>
</evidence>
<accession>A0A830H626</accession>
<evidence type="ECO:0000313" key="13">
    <source>
        <dbReference type="EMBL" id="GHP02505.1"/>
    </source>
</evidence>
<sequence>MQVYSEPVARRHYAPRFGLATLFRIGNVVGAFVLSVVAAYAVGGLWPREDFYRTQPDVSFRHDVVLVLQGSDREAVFTTLPNLNDALSPARTVPGTASATPNDVNGDGKVEYFDVVVDATPGFPVHGMKLLASFDYKLDGRTTMSTTALAYATLSSAVPGSLGYVDGELSLKLSNALLDNAHRAVYTENPLADFPAADGGGVHASENMTVTGLLSRYLLRNDTVTYEYTGSWESGGDGSSFKALARVRVPYHQVVPLRLRSLEMIKWGWVQVYSLLAVLLFLRRHFEEICFHYRLLPTRVVSDLEPKEHRF</sequence>
<dbReference type="GO" id="GO:0032880">
    <property type="term" value="P:regulation of protein localization"/>
    <property type="evidence" value="ECO:0007669"/>
    <property type="project" value="TreeGrafter"/>
</dbReference>
<comment type="caution">
    <text evidence="13">The sequence shown here is derived from an EMBL/GenBank/DDBJ whole genome shotgun (WGS) entry which is preliminary data.</text>
</comment>
<evidence type="ECO:0000256" key="2">
    <source>
        <dbReference type="ARBA" id="ARBA00009082"/>
    </source>
</evidence>
<evidence type="ECO:0000256" key="12">
    <source>
        <dbReference type="SAM" id="Phobius"/>
    </source>
</evidence>
<evidence type="ECO:0000256" key="10">
    <source>
        <dbReference type="ARBA" id="ARBA00023273"/>
    </source>
</evidence>
<reference evidence="13" key="1">
    <citation type="submission" date="2020-10" db="EMBL/GenBank/DDBJ databases">
        <title>Unveiling of a novel bifunctional photoreceptor, Dualchrome1, isolated from a cosmopolitan green alga.</title>
        <authorList>
            <person name="Suzuki S."/>
            <person name="Kawachi M."/>
        </authorList>
    </citation>
    <scope>NUCLEOTIDE SEQUENCE</scope>
    <source>
        <strain evidence="13">NIES 2893</strain>
    </source>
</reference>
<dbReference type="PANTHER" id="PTHR14605">
    <property type="entry name" value="CHST5 PROTEIN"/>
    <property type="match status" value="1"/>
</dbReference>
<comment type="function">
    <text evidence="11">Transmembrane component of the tectonic-like complex, a complex localized at the transition zone of primary cilia and acting as a barrier that prevents diffusion of transmembrane proteins between the cilia and plasma membranes. Required for ciliogenesis and sonic hedgehog/SHH signaling.</text>
</comment>
<keyword evidence="14" id="KW-1185">Reference proteome</keyword>
<keyword evidence="10" id="KW-0966">Cell projection</keyword>
<comment type="subcellular location">
    <subcellularLocation>
        <location evidence="1">Cell projection</location>
        <location evidence="1">Cilium membrane</location>
        <topology evidence="1">Multi-pass membrane protein</topology>
    </subcellularLocation>
</comment>
<dbReference type="OrthoDB" id="426438at2759"/>
<keyword evidence="6 12" id="KW-1133">Transmembrane helix</keyword>
<evidence type="ECO:0000256" key="7">
    <source>
        <dbReference type="ARBA" id="ARBA00023069"/>
    </source>
</evidence>
<dbReference type="GO" id="GO:0060271">
    <property type="term" value="P:cilium assembly"/>
    <property type="evidence" value="ECO:0007669"/>
    <property type="project" value="TreeGrafter"/>
</dbReference>
<evidence type="ECO:0000256" key="1">
    <source>
        <dbReference type="ARBA" id="ARBA00004272"/>
    </source>
</evidence>
<keyword evidence="5 12" id="KW-0812">Transmembrane</keyword>
<evidence type="ECO:0000313" key="14">
    <source>
        <dbReference type="Proteomes" id="UP000660262"/>
    </source>
</evidence>
<proteinExistence type="inferred from homology"/>
<evidence type="ECO:0000256" key="5">
    <source>
        <dbReference type="ARBA" id="ARBA00022692"/>
    </source>
</evidence>
<protein>
    <recommendedName>
        <fullName evidence="3">Transmembrane protein 231</fullName>
    </recommendedName>
</protein>
<dbReference type="GO" id="GO:0035869">
    <property type="term" value="C:ciliary transition zone"/>
    <property type="evidence" value="ECO:0007669"/>
    <property type="project" value="TreeGrafter"/>
</dbReference>
<dbReference type="AlphaFoldDB" id="A0A830H626"/>
<dbReference type="PANTHER" id="PTHR14605:SF1">
    <property type="entry name" value="TRANSMEMBRANE PROTEIN 231"/>
    <property type="match status" value="1"/>
</dbReference>
<evidence type="ECO:0000256" key="11">
    <source>
        <dbReference type="ARBA" id="ARBA00024803"/>
    </source>
</evidence>
<dbReference type="Proteomes" id="UP000660262">
    <property type="component" value="Unassembled WGS sequence"/>
</dbReference>
<dbReference type="InterPro" id="IPR019306">
    <property type="entry name" value="TMEM231"/>
</dbReference>
<evidence type="ECO:0000256" key="6">
    <source>
        <dbReference type="ARBA" id="ARBA00022989"/>
    </source>
</evidence>
<keyword evidence="7" id="KW-0969">Cilium</keyword>
<comment type="similarity">
    <text evidence="2">Belongs to the TMEM231 family.</text>
</comment>
<feature type="transmembrane region" description="Helical" evidence="12">
    <location>
        <begin position="21"/>
        <end position="46"/>
    </location>
</feature>
<keyword evidence="9" id="KW-0325">Glycoprotein</keyword>
<gene>
    <name evidence="13" type="ORF">PPROV_000126300</name>
</gene>
<dbReference type="GO" id="GO:0060170">
    <property type="term" value="C:ciliary membrane"/>
    <property type="evidence" value="ECO:0007669"/>
    <property type="project" value="UniProtKB-SubCell"/>
</dbReference>
<organism evidence="13 14">
    <name type="scientific">Pycnococcus provasolii</name>
    <dbReference type="NCBI Taxonomy" id="41880"/>
    <lineage>
        <taxon>Eukaryota</taxon>
        <taxon>Viridiplantae</taxon>
        <taxon>Chlorophyta</taxon>
        <taxon>Pseudoscourfieldiophyceae</taxon>
        <taxon>Pseudoscourfieldiales</taxon>
        <taxon>Pycnococcaceae</taxon>
        <taxon>Pycnococcus</taxon>
    </lineage>
</organism>
<keyword evidence="8 12" id="KW-0472">Membrane</keyword>
<evidence type="ECO:0000256" key="8">
    <source>
        <dbReference type="ARBA" id="ARBA00023136"/>
    </source>
</evidence>
<dbReference type="EMBL" id="BNJQ01000003">
    <property type="protein sequence ID" value="GHP02505.1"/>
    <property type="molecule type" value="Genomic_DNA"/>
</dbReference>
<name>A0A830H626_9CHLO</name>
<evidence type="ECO:0000256" key="3">
    <source>
        <dbReference type="ARBA" id="ARBA00015087"/>
    </source>
</evidence>
<evidence type="ECO:0000256" key="9">
    <source>
        <dbReference type="ARBA" id="ARBA00023180"/>
    </source>
</evidence>
<keyword evidence="4" id="KW-1003">Cell membrane</keyword>